<keyword evidence="5" id="KW-1185">Reference proteome</keyword>
<dbReference type="Proteomes" id="UP001075354">
    <property type="component" value="Chromosome 9"/>
</dbReference>
<dbReference type="GO" id="GO:0002143">
    <property type="term" value="P:tRNA wobble position uridine thiolation"/>
    <property type="evidence" value="ECO:0007669"/>
    <property type="project" value="TreeGrafter"/>
</dbReference>
<dbReference type="SUPFAM" id="SSF52402">
    <property type="entry name" value="Adenine nucleotide alpha hydrolases-like"/>
    <property type="match status" value="1"/>
</dbReference>
<dbReference type="InterPro" id="IPR014729">
    <property type="entry name" value="Rossmann-like_a/b/a_fold"/>
</dbReference>
<evidence type="ECO:0000313" key="4">
    <source>
        <dbReference type="EMBL" id="KAJ1524441.1"/>
    </source>
</evidence>
<organism evidence="4 5">
    <name type="scientific">Megalurothrips usitatus</name>
    <name type="common">bean blossom thrips</name>
    <dbReference type="NCBI Taxonomy" id="439358"/>
    <lineage>
        <taxon>Eukaryota</taxon>
        <taxon>Metazoa</taxon>
        <taxon>Ecdysozoa</taxon>
        <taxon>Arthropoda</taxon>
        <taxon>Hexapoda</taxon>
        <taxon>Insecta</taxon>
        <taxon>Pterygota</taxon>
        <taxon>Neoptera</taxon>
        <taxon>Paraneoptera</taxon>
        <taxon>Thysanoptera</taxon>
        <taxon>Terebrantia</taxon>
        <taxon>Thripoidea</taxon>
        <taxon>Thripidae</taxon>
        <taxon>Megalurothrips</taxon>
    </lineage>
</organism>
<evidence type="ECO:0000313" key="5">
    <source>
        <dbReference type="Proteomes" id="UP001075354"/>
    </source>
</evidence>
<reference evidence="4" key="1">
    <citation type="submission" date="2022-12" db="EMBL/GenBank/DDBJ databases">
        <title>Chromosome-level genome assembly of the bean flower thrips Megalurothrips usitatus.</title>
        <authorList>
            <person name="Ma L."/>
            <person name="Liu Q."/>
            <person name="Li H."/>
            <person name="Cai W."/>
        </authorList>
    </citation>
    <scope>NUCLEOTIDE SEQUENCE</scope>
    <source>
        <strain evidence="4">Cailab_2022a</strain>
    </source>
</reference>
<comment type="subcellular location">
    <subcellularLocation>
        <location evidence="3">Cytoplasm</location>
    </subcellularLocation>
</comment>
<gene>
    <name evidence="4" type="ORF">ONE63_010938</name>
</gene>
<dbReference type="GO" id="GO:0016779">
    <property type="term" value="F:nucleotidyltransferase activity"/>
    <property type="evidence" value="ECO:0007669"/>
    <property type="project" value="UniProtKB-UniRule"/>
</dbReference>
<proteinExistence type="inferred from homology"/>
<dbReference type="GO" id="GO:0005829">
    <property type="term" value="C:cytosol"/>
    <property type="evidence" value="ECO:0007669"/>
    <property type="project" value="TreeGrafter"/>
</dbReference>
<keyword evidence="1 3" id="KW-0963">Cytoplasm</keyword>
<dbReference type="GO" id="GO:0000049">
    <property type="term" value="F:tRNA binding"/>
    <property type="evidence" value="ECO:0007669"/>
    <property type="project" value="InterPro"/>
</dbReference>
<dbReference type="PANTHER" id="PTHR20882">
    <property type="entry name" value="CYTOPLASMIC TRNA 2-THIOLATION PROTEIN 2"/>
    <property type="match status" value="1"/>
</dbReference>
<evidence type="ECO:0000256" key="1">
    <source>
        <dbReference type="ARBA" id="ARBA00022490"/>
    </source>
</evidence>
<name>A0AAV7XIV7_9NEOP</name>
<dbReference type="AlphaFoldDB" id="A0AAV7XIV7"/>
<dbReference type="Gene3D" id="3.40.50.620">
    <property type="entry name" value="HUPs"/>
    <property type="match status" value="1"/>
</dbReference>
<protein>
    <recommendedName>
        <fullName evidence="3">Cytoplasmic tRNA 2-thiolation protein 2</fullName>
    </recommendedName>
</protein>
<evidence type="ECO:0000256" key="2">
    <source>
        <dbReference type="ARBA" id="ARBA00022694"/>
    </source>
</evidence>
<keyword evidence="2 3" id="KW-0819">tRNA processing</keyword>
<evidence type="ECO:0000256" key="3">
    <source>
        <dbReference type="HAMAP-Rule" id="MF_03054"/>
    </source>
</evidence>
<dbReference type="PANTHER" id="PTHR20882:SF14">
    <property type="entry name" value="CYTOPLASMIC TRNA 2-THIOLATION PROTEIN 2"/>
    <property type="match status" value="1"/>
</dbReference>
<dbReference type="HAMAP" id="MF_03054">
    <property type="entry name" value="CTU2"/>
    <property type="match status" value="1"/>
</dbReference>
<dbReference type="Pfam" id="PF10288">
    <property type="entry name" value="CTU2"/>
    <property type="match status" value="1"/>
</dbReference>
<dbReference type="GO" id="GO:0016783">
    <property type="term" value="F:sulfurtransferase activity"/>
    <property type="evidence" value="ECO:0007669"/>
    <property type="project" value="TreeGrafter"/>
</dbReference>
<accession>A0AAV7XIV7</accession>
<comment type="caution">
    <text evidence="4">The sequence shown here is derived from an EMBL/GenBank/DDBJ whole genome shotgun (WGS) entry which is preliminary data.</text>
</comment>
<comment type="similarity">
    <text evidence="3">Belongs to the CTU2/NCS2 family.</text>
</comment>
<comment type="pathway">
    <text evidence="3">tRNA modification; 5-methoxycarbonylmethyl-2-thiouridine-tRNA biosynthesis.</text>
</comment>
<dbReference type="EMBL" id="JAPTSV010000009">
    <property type="protein sequence ID" value="KAJ1524441.1"/>
    <property type="molecule type" value="Genomic_DNA"/>
</dbReference>
<comment type="function">
    <text evidence="3">Plays a central role in 2-thiolation of mcm(5)S(2)U at tRNA wobble positions of tRNA(Lys), tRNA(Glu) and tRNA(Gln). May act by forming a heterodimer with NCS6/CTU1 that ligates sulfur from thiocarboxylated URM1 onto the uridine of tRNAs at wobble position.</text>
</comment>
<dbReference type="InterPro" id="IPR019407">
    <property type="entry name" value="CTU2"/>
</dbReference>
<sequence length="472" mass="51938">MCSRNDQDDGLMEEKPKPLWTEVCQKCSAAKPVIQILQIKHAYCRDCFLAHVNHKFRSTLGKSKMMRPSDVVMAAFSGSVKSHVLLHLLHAGFSEKSHKRFLFKTQVLYIDEGAVLGLPLSDRSANLRLVAEMSEQYGFSAYFTSLSCQHDNQGLVCVPLNKDSALSVNVEFEAELNNLIANISSLTAKEDMLKQLRQQVLLRAAKELKCNKIFTAESSTDLAIHILTDVSLGRGAQMHHDVSFCDDRDEEVKILRPLLELSSKEIAFYSVYFKLSSVFIPSLCSKAQCDSSIHNLSKKFVMELMENFPSTVSTVFRTGEKLGSSSSTSVRGDQEDVCILCQVRLVGTAAPCSSSQATEFSRLISSLGPSGFDNNSLTCLPPTDDTFLGQSSCCGPSQNSETCCVKADVSGKCGSGQDMLTLSDVEKLCCYGCRLIVHDVKTVSGLPANIIETARIRKGLQSMRDSIKDFLL</sequence>
<dbReference type="GO" id="GO:0032447">
    <property type="term" value="P:protein urmylation"/>
    <property type="evidence" value="ECO:0007669"/>
    <property type="project" value="UniProtKB-UniRule"/>
</dbReference>